<feature type="signal peptide" evidence="2">
    <location>
        <begin position="1"/>
        <end position="27"/>
    </location>
</feature>
<gene>
    <name evidence="3" type="ORF">FHX73_111794</name>
</gene>
<feature type="region of interest" description="Disordered" evidence="1">
    <location>
        <begin position="76"/>
        <end position="123"/>
    </location>
</feature>
<name>A0A561UF51_9ACTN</name>
<accession>A0A561UF51</accession>
<feature type="chain" id="PRO_5039632632" description="Secreted protein" evidence="2">
    <location>
        <begin position="28"/>
        <end position="123"/>
    </location>
</feature>
<dbReference type="PROSITE" id="PS51257">
    <property type="entry name" value="PROKAR_LIPOPROTEIN"/>
    <property type="match status" value="1"/>
</dbReference>
<protein>
    <recommendedName>
        <fullName evidence="5">Secreted protein</fullName>
    </recommendedName>
</protein>
<organism evidence="3 4">
    <name type="scientific">Kitasatospora viridis</name>
    <dbReference type="NCBI Taxonomy" id="281105"/>
    <lineage>
        <taxon>Bacteria</taxon>
        <taxon>Bacillati</taxon>
        <taxon>Actinomycetota</taxon>
        <taxon>Actinomycetes</taxon>
        <taxon>Kitasatosporales</taxon>
        <taxon>Streptomycetaceae</taxon>
        <taxon>Kitasatospora</taxon>
    </lineage>
</organism>
<evidence type="ECO:0000313" key="3">
    <source>
        <dbReference type="EMBL" id="TWF97992.1"/>
    </source>
</evidence>
<proteinExistence type="predicted"/>
<evidence type="ECO:0008006" key="5">
    <source>
        <dbReference type="Google" id="ProtNLM"/>
    </source>
</evidence>
<dbReference type="RefSeq" id="WP_145904483.1">
    <property type="nucleotide sequence ID" value="NZ_BAAAMZ010000013.1"/>
</dbReference>
<sequence length="123" mass="12211">MRRLAGGVALLALVGAALVGCSSAQQAVSCGKTAISIAGDVQDLGDSATNVGQLTDQARRQRTADALKKLADDAGKLKGNGAAEDLDKAVRNAQQGLADGKQPDLGPVSAAADDVAKSCTHGA</sequence>
<dbReference type="Proteomes" id="UP000317940">
    <property type="component" value="Unassembled WGS sequence"/>
</dbReference>
<reference evidence="3 4" key="1">
    <citation type="submission" date="2019-06" db="EMBL/GenBank/DDBJ databases">
        <title>Sequencing the genomes of 1000 actinobacteria strains.</title>
        <authorList>
            <person name="Klenk H.-P."/>
        </authorList>
    </citation>
    <scope>NUCLEOTIDE SEQUENCE [LARGE SCALE GENOMIC DNA]</scope>
    <source>
        <strain evidence="3 4">DSM 44826</strain>
    </source>
</reference>
<comment type="caution">
    <text evidence="3">The sequence shown here is derived from an EMBL/GenBank/DDBJ whole genome shotgun (WGS) entry which is preliminary data.</text>
</comment>
<dbReference type="OrthoDB" id="3870331at2"/>
<evidence type="ECO:0000313" key="4">
    <source>
        <dbReference type="Proteomes" id="UP000317940"/>
    </source>
</evidence>
<evidence type="ECO:0000256" key="1">
    <source>
        <dbReference type="SAM" id="MobiDB-lite"/>
    </source>
</evidence>
<dbReference type="AlphaFoldDB" id="A0A561UF51"/>
<keyword evidence="4" id="KW-1185">Reference proteome</keyword>
<dbReference type="EMBL" id="VIWT01000001">
    <property type="protein sequence ID" value="TWF97992.1"/>
    <property type="molecule type" value="Genomic_DNA"/>
</dbReference>
<evidence type="ECO:0000256" key="2">
    <source>
        <dbReference type="SAM" id="SignalP"/>
    </source>
</evidence>
<keyword evidence="2" id="KW-0732">Signal</keyword>